<dbReference type="InterPro" id="IPR036388">
    <property type="entry name" value="WH-like_DNA-bd_sf"/>
</dbReference>
<dbReference type="PANTHER" id="PTHR48111">
    <property type="entry name" value="REGULATOR OF RPOS"/>
    <property type="match status" value="1"/>
</dbReference>
<keyword evidence="3 5" id="KW-0238">DNA-binding</keyword>
<dbReference type="InterPro" id="IPR001867">
    <property type="entry name" value="OmpR/PhoB-type_DNA-bd"/>
</dbReference>
<dbReference type="PROSITE" id="PS50110">
    <property type="entry name" value="RESPONSE_REGULATORY"/>
    <property type="match status" value="1"/>
</dbReference>
<dbReference type="SUPFAM" id="SSF46894">
    <property type="entry name" value="C-terminal effector domain of the bipartite response regulators"/>
    <property type="match status" value="1"/>
</dbReference>
<evidence type="ECO:0000256" key="2">
    <source>
        <dbReference type="ARBA" id="ARBA00023012"/>
    </source>
</evidence>
<dbReference type="GO" id="GO:0032993">
    <property type="term" value="C:protein-DNA complex"/>
    <property type="evidence" value="ECO:0007669"/>
    <property type="project" value="TreeGrafter"/>
</dbReference>
<dbReference type="Gene3D" id="6.10.250.690">
    <property type="match status" value="1"/>
</dbReference>
<dbReference type="InterPro" id="IPR016032">
    <property type="entry name" value="Sig_transdc_resp-reg_C-effctor"/>
</dbReference>
<proteinExistence type="predicted"/>
<feature type="domain" description="Response regulatory" evidence="6">
    <location>
        <begin position="3"/>
        <end position="117"/>
    </location>
</feature>
<dbReference type="GO" id="GO:0006355">
    <property type="term" value="P:regulation of DNA-templated transcription"/>
    <property type="evidence" value="ECO:0007669"/>
    <property type="project" value="InterPro"/>
</dbReference>
<dbReference type="SMART" id="SM00448">
    <property type="entry name" value="REC"/>
    <property type="match status" value="1"/>
</dbReference>
<dbReference type="Proteomes" id="UP000183810">
    <property type="component" value="Chromosome"/>
</dbReference>
<evidence type="ECO:0000259" key="6">
    <source>
        <dbReference type="PROSITE" id="PS50110"/>
    </source>
</evidence>
<feature type="domain" description="OmpR/PhoB-type" evidence="7">
    <location>
        <begin position="124"/>
        <end position="224"/>
    </location>
</feature>
<dbReference type="Gene3D" id="3.40.50.2300">
    <property type="match status" value="1"/>
</dbReference>
<dbReference type="PANTHER" id="PTHR48111:SF40">
    <property type="entry name" value="PHOSPHATE REGULON TRANSCRIPTIONAL REGULATORY PROTEIN PHOB"/>
    <property type="match status" value="1"/>
</dbReference>
<name>A0A1J0VMZ4_9NOCA</name>
<dbReference type="SUPFAM" id="SSF52172">
    <property type="entry name" value="CheY-like"/>
    <property type="match status" value="1"/>
</dbReference>
<dbReference type="CDD" id="cd00383">
    <property type="entry name" value="trans_reg_C"/>
    <property type="match status" value="1"/>
</dbReference>
<protein>
    <submittedName>
        <fullName evidence="8">DNA-binding response regulator</fullName>
    </submittedName>
</protein>
<dbReference type="InterPro" id="IPR039420">
    <property type="entry name" value="WalR-like"/>
</dbReference>
<evidence type="ECO:0000256" key="5">
    <source>
        <dbReference type="PROSITE-ProRule" id="PRU01091"/>
    </source>
</evidence>
<keyword evidence="9" id="KW-1185">Reference proteome</keyword>
<evidence type="ECO:0000313" key="8">
    <source>
        <dbReference type="EMBL" id="APE33411.1"/>
    </source>
</evidence>
<evidence type="ECO:0000313" key="9">
    <source>
        <dbReference type="Proteomes" id="UP000183810"/>
    </source>
</evidence>
<dbReference type="PROSITE" id="PS51755">
    <property type="entry name" value="OMPR_PHOB"/>
    <property type="match status" value="1"/>
</dbReference>
<dbReference type="Pfam" id="PF00486">
    <property type="entry name" value="Trans_reg_C"/>
    <property type="match status" value="1"/>
</dbReference>
<dbReference type="AlphaFoldDB" id="A0A1J0VMZ4"/>
<dbReference type="InterPro" id="IPR011006">
    <property type="entry name" value="CheY-like_superfamily"/>
</dbReference>
<dbReference type="EMBL" id="CP018082">
    <property type="protein sequence ID" value="APE33411.1"/>
    <property type="molecule type" value="Genomic_DNA"/>
</dbReference>
<dbReference type="InterPro" id="IPR001789">
    <property type="entry name" value="Sig_transdc_resp-reg_receiver"/>
</dbReference>
<dbReference type="RefSeq" id="WP_071926593.1">
    <property type="nucleotide sequence ID" value="NZ_CP018082.1"/>
</dbReference>
<evidence type="ECO:0000256" key="3">
    <source>
        <dbReference type="ARBA" id="ARBA00023125"/>
    </source>
</evidence>
<dbReference type="Pfam" id="PF00072">
    <property type="entry name" value="Response_reg"/>
    <property type="match status" value="1"/>
</dbReference>
<feature type="modified residue" description="4-aspartylphosphate" evidence="4">
    <location>
        <position position="52"/>
    </location>
</feature>
<evidence type="ECO:0000256" key="1">
    <source>
        <dbReference type="ARBA" id="ARBA00022553"/>
    </source>
</evidence>
<accession>A0A1J0VMZ4</accession>
<dbReference type="GO" id="GO:0000156">
    <property type="term" value="F:phosphorelay response regulator activity"/>
    <property type="evidence" value="ECO:0007669"/>
    <property type="project" value="TreeGrafter"/>
</dbReference>
<gene>
    <name evidence="8" type="ORF">BOX37_04890</name>
</gene>
<feature type="DNA-binding region" description="OmpR/PhoB-type" evidence="5">
    <location>
        <begin position="124"/>
        <end position="224"/>
    </location>
</feature>
<dbReference type="KEGG" id="nsl:BOX37_04890"/>
<keyword evidence="2" id="KW-0902">Two-component regulatory system</keyword>
<dbReference type="OrthoDB" id="5243815at2"/>
<organism evidence="8 9">
    <name type="scientific">Nocardia mangyaensis</name>
    <dbReference type="NCBI Taxonomy" id="2213200"/>
    <lineage>
        <taxon>Bacteria</taxon>
        <taxon>Bacillati</taxon>
        <taxon>Actinomycetota</taxon>
        <taxon>Actinomycetes</taxon>
        <taxon>Mycobacteriales</taxon>
        <taxon>Nocardiaceae</taxon>
        <taxon>Nocardia</taxon>
    </lineage>
</organism>
<sequence>MTAVLLAEDDEAIAAPLSRALGREGYTVTVERFGPAVLRRALEGDHDLLILDLGLPGMDGLEVCRQVRASGADLAVLMLTARTDEVDFVVGLDAGADDYVGKPFRLAELLARVRALLRRSGIGDDAVEVGGIRLEPAARRVLVNGTEVNLANKEYELLKVLIDRAGQVVARETILREVWGDADLRGSKTLDMHMSWLRRKIGDEGPMAERRIVTVRGVGFRLNTDGPSSSRG</sequence>
<dbReference type="SMART" id="SM00862">
    <property type="entry name" value="Trans_reg_C"/>
    <property type="match status" value="1"/>
</dbReference>
<keyword evidence="1 4" id="KW-0597">Phosphoprotein</keyword>
<dbReference type="Gene3D" id="1.10.10.10">
    <property type="entry name" value="Winged helix-like DNA-binding domain superfamily/Winged helix DNA-binding domain"/>
    <property type="match status" value="1"/>
</dbReference>
<reference evidence="8" key="1">
    <citation type="submission" date="2016-11" db="EMBL/GenBank/DDBJ databases">
        <authorList>
            <person name="Jaros S."/>
            <person name="Januszkiewicz K."/>
            <person name="Wedrychowicz H."/>
        </authorList>
    </citation>
    <scope>NUCLEOTIDE SEQUENCE [LARGE SCALE GENOMIC DNA]</scope>
    <source>
        <strain evidence="8">Y48</strain>
    </source>
</reference>
<evidence type="ECO:0000256" key="4">
    <source>
        <dbReference type="PROSITE-ProRule" id="PRU00169"/>
    </source>
</evidence>
<dbReference type="GO" id="GO:0005829">
    <property type="term" value="C:cytosol"/>
    <property type="evidence" value="ECO:0007669"/>
    <property type="project" value="TreeGrafter"/>
</dbReference>
<dbReference type="GO" id="GO:0000976">
    <property type="term" value="F:transcription cis-regulatory region binding"/>
    <property type="evidence" value="ECO:0007669"/>
    <property type="project" value="TreeGrafter"/>
</dbReference>
<evidence type="ECO:0000259" key="7">
    <source>
        <dbReference type="PROSITE" id="PS51755"/>
    </source>
</evidence>